<dbReference type="STRING" id="983.SAMN05443543_1208"/>
<dbReference type="Pfam" id="PF13676">
    <property type="entry name" value="TIR_2"/>
    <property type="match status" value="1"/>
</dbReference>
<dbReference type="InterPro" id="IPR000157">
    <property type="entry name" value="TIR_dom"/>
</dbReference>
<proteinExistence type="predicted"/>
<keyword evidence="3" id="KW-1185">Reference proteome</keyword>
<reference evidence="2 3" key="1">
    <citation type="submission" date="2019-06" db="EMBL/GenBank/DDBJ databases">
        <title>Whole genome shotgun sequence of Flavobacterium flevense NBRC 14960.</title>
        <authorList>
            <person name="Hosoyama A."/>
            <person name="Uohara A."/>
            <person name="Ohji S."/>
            <person name="Ichikawa N."/>
        </authorList>
    </citation>
    <scope>NUCLEOTIDE SEQUENCE [LARGE SCALE GENOMIC DNA]</scope>
    <source>
        <strain evidence="2 3">NBRC 14960</strain>
    </source>
</reference>
<organism evidence="2 3">
    <name type="scientific">Flavobacterium flevense</name>
    <dbReference type="NCBI Taxonomy" id="983"/>
    <lineage>
        <taxon>Bacteria</taxon>
        <taxon>Pseudomonadati</taxon>
        <taxon>Bacteroidota</taxon>
        <taxon>Flavobacteriia</taxon>
        <taxon>Flavobacteriales</taxon>
        <taxon>Flavobacteriaceae</taxon>
        <taxon>Flavobacterium</taxon>
    </lineage>
</organism>
<gene>
    <name evidence="2" type="ORF">FFL01_33120</name>
</gene>
<evidence type="ECO:0000313" key="2">
    <source>
        <dbReference type="EMBL" id="GEC73773.1"/>
    </source>
</evidence>
<dbReference type="OrthoDB" id="104289at2"/>
<dbReference type="AlphaFoldDB" id="A0A4Y4B558"/>
<dbReference type="GO" id="GO:0007165">
    <property type="term" value="P:signal transduction"/>
    <property type="evidence" value="ECO:0007669"/>
    <property type="project" value="InterPro"/>
</dbReference>
<dbReference type="EMBL" id="BJNP01000066">
    <property type="protein sequence ID" value="GEC73773.1"/>
    <property type="molecule type" value="Genomic_DNA"/>
</dbReference>
<protein>
    <recommendedName>
        <fullName evidence="1">TIR domain-containing protein</fullName>
    </recommendedName>
</protein>
<evidence type="ECO:0000259" key="1">
    <source>
        <dbReference type="Pfam" id="PF13676"/>
    </source>
</evidence>
<dbReference type="SUPFAM" id="SSF52200">
    <property type="entry name" value="Toll/Interleukin receptor TIR domain"/>
    <property type="match status" value="1"/>
</dbReference>
<sequence length="395" mass="46181">MNNIEYPLNIYVVWHPNFEAGKKIAEELYSTFCRDYQNPLSRGINIPVYFRYSKLENNKPLEIDLSNAEKNAIVLLIDEEYILDEDFRSYTEELTKKIDDDNRIFPISLCNKAYSIGCGLSTLQFTDGTKFFEKDLNLQNKKDLEKSIKKIKTELLHDCSRLILNFHPKQKDKEQHRIGSPVKLFLSHAKKDGENTTIKFKQFIEKNLKLDVFFDTVDIANGYDFAEQFEQEIKHSALVVFHTDEYSNREWCRREILIAKKHKSPIVVVHNIIDGEKRAFPYLGNMPTTVIGKKEIIGFYKIVNLTLYQVLNNLYQNRLLEWYSNMGTNDNNEIKVITSPPELFNFLDIKKYKENLGSKKLIILYPDPPLGLEELNILNELDEDVEFTTPINLSL</sequence>
<name>A0A4Y4B558_9FLAO</name>
<dbReference type="RefSeq" id="WP_073247480.1">
    <property type="nucleotide sequence ID" value="NZ_BJNP01000066.1"/>
</dbReference>
<comment type="caution">
    <text evidence="2">The sequence shown here is derived from an EMBL/GenBank/DDBJ whole genome shotgun (WGS) entry which is preliminary data.</text>
</comment>
<feature type="domain" description="TIR" evidence="1">
    <location>
        <begin position="185"/>
        <end position="269"/>
    </location>
</feature>
<dbReference type="Proteomes" id="UP000316775">
    <property type="component" value="Unassembled WGS sequence"/>
</dbReference>
<evidence type="ECO:0000313" key="3">
    <source>
        <dbReference type="Proteomes" id="UP000316775"/>
    </source>
</evidence>
<dbReference type="InterPro" id="IPR035897">
    <property type="entry name" value="Toll_tir_struct_dom_sf"/>
</dbReference>
<accession>A0A4Y4B558</accession>
<dbReference type="Gene3D" id="3.40.50.10140">
    <property type="entry name" value="Toll/interleukin-1 receptor homology (TIR) domain"/>
    <property type="match status" value="1"/>
</dbReference>